<feature type="transmembrane region" description="Helical" evidence="1">
    <location>
        <begin position="213"/>
        <end position="235"/>
    </location>
</feature>
<gene>
    <name evidence="3" type="ORF">OM075_06230</name>
</gene>
<organism evidence="3 4">
    <name type="scientific">Plebeiibacterium sediminum</name>
    <dbReference type="NCBI Taxonomy" id="2992112"/>
    <lineage>
        <taxon>Bacteria</taxon>
        <taxon>Pseudomonadati</taxon>
        <taxon>Bacteroidota</taxon>
        <taxon>Bacteroidia</taxon>
        <taxon>Marinilabiliales</taxon>
        <taxon>Marinilabiliaceae</taxon>
        <taxon>Plebeiibacterium</taxon>
    </lineage>
</organism>
<keyword evidence="4" id="KW-1185">Reference proteome</keyword>
<name>A0AAE3M3C7_9BACT</name>
<sequence>MTSEVQVLMMTAAGAGFIHTVLGPDHYLPFILIGKARKWNLSKVLLLTLVCGIGHIIGSLVLGVVGVFMGIGLDKLEFVESVRGSIAAWALIAFGLVYAIWGLRKALKNKSHSHTHFHSDGTLHHHTHNHINSHSHVHESTDSKRITPWVLFIIFVLGPCEVLIPLLMYPAAQYSLSGVLQVTLVFGITTIVTMLGVVLVSSYGIQFIPTKKLGLYTHFIAGIMVFMSGVAIQVLGI</sequence>
<evidence type="ECO:0000259" key="2">
    <source>
        <dbReference type="Pfam" id="PF13386"/>
    </source>
</evidence>
<dbReference type="Pfam" id="PF13386">
    <property type="entry name" value="DsbD_2"/>
    <property type="match status" value="1"/>
</dbReference>
<feature type="transmembrane region" description="Helical" evidence="1">
    <location>
        <begin position="178"/>
        <end position="201"/>
    </location>
</feature>
<feature type="transmembrane region" description="Helical" evidence="1">
    <location>
        <begin position="44"/>
        <end position="73"/>
    </location>
</feature>
<accession>A0AAE3M3C7</accession>
<feature type="transmembrane region" description="Helical" evidence="1">
    <location>
        <begin position="6"/>
        <end position="23"/>
    </location>
</feature>
<feature type="transmembrane region" description="Helical" evidence="1">
    <location>
        <begin position="149"/>
        <end position="172"/>
    </location>
</feature>
<dbReference type="EMBL" id="JAPDPJ010000009">
    <property type="protein sequence ID" value="MCW3786057.1"/>
    <property type="molecule type" value="Genomic_DNA"/>
</dbReference>
<dbReference type="RefSeq" id="WP_301189625.1">
    <property type="nucleotide sequence ID" value="NZ_JAPDPJ010000009.1"/>
</dbReference>
<comment type="caution">
    <text evidence="3">The sequence shown here is derived from an EMBL/GenBank/DDBJ whole genome shotgun (WGS) entry which is preliminary data.</text>
</comment>
<dbReference type="Proteomes" id="UP001209229">
    <property type="component" value="Unassembled WGS sequence"/>
</dbReference>
<keyword evidence="1" id="KW-0472">Membrane</keyword>
<reference evidence="3" key="1">
    <citation type="submission" date="2022-10" db="EMBL/GenBank/DDBJ databases">
        <authorList>
            <person name="Yu W.X."/>
        </authorList>
    </citation>
    <scope>NUCLEOTIDE SEQUENCE</scope>
    <source>
        <strain evidence="3">AAT</strain>
    </source>
</reference>
<keyword evidence="1" id="KW-0812">Transmembrane</keyword>
<evidence type="ECO:0000256" key="1">
    <source>
        <dbReference type="SAM" id="Phobius"/>
    </source>
</evidence>
<keyword evidence="1" id="KW-1133">Transmembrane helix</keyword>
<evidence type="ECO:0000313" key="3">
    <source>
        <dbReference type="EMBL" id="MCW3786057.1"/>
    </source>
</evidence>
<dbReference type="InterPro" id="IPR039447">
    <property type="entry name" value="UreH-like_TM_dom"/>
</dbReference>
<protein>
    <submittedName>
        <fullName evidence="3">Sulfite exporter TauE/SafE family protein</fullName>
    </submittedName>
</protein>
<evidence type="ECO:0000313" key="4">
    <source>
        <dbReference type="Proteomes" id="UP001209229"/>
    </source>
</evidence>
<feature type="transmembrane region" description="Helical" evidence="1">
    <location>
        <begin position="85"/>
        <end position="103"/>
    </location>
</feature>
<feature type="domain" description="Urease accessory protein UreH-like transmembrane" evidence="2">
    <location>
        <begin position="48"/>
        <end position="230"/>
    </location>
</feature>
<proteinExistence type="predicted"/>
<dbReference type="AlphaFoldDB" id="A0AAE3M3C7"/>